<comment type="similarity">
    <text evidence="1">Belongs to the PhzF family.</text>
</comment>
<dbReference type="InterPro" id="IPR003719">
    <property type="entry name" value="Phenazine_PhzF-like"/>
</dbReference>
<sequence>MRPPVELFLVDAFTRTIYRGNPAAVCIAPEGGEPGLFTGEWMQSVAMEMNLSETAFLIRLPQKGAGSGSEYDLRWFTPTTEVELCGHATLASAHILWERGYADSGKEICFYTKSAGKLIAGRNKGLIELDFPADTVTVVTPPDAIAQALGVEPVFAGK</sequence>
<dbReference type="PANTHER" id="PTHR13774">
    <property type="entry name" value="PHENAZINE BIOSYNTHESIS PROTEIN"/>
    <property type="match status" value="1"/>
</dbReference>
<proteinExistence type="inferred from homology"/>
<name>A0A3B0VL82_9ZZZZ</name>
<dbReference type="AlphaFoldDB" id="A0A3B0VL82"/>
<dbReference type="PANTHER" id="PTHR13774:SF17">
    <property type="entry name" value="PHENAZINE BIOSYNTHESIS-LIKE DOMAIN-CONTAINING PROTEIN"/>
    <property type="match status" value="1"/>
</dbReference>
<evidence type="ECO:0000313" key="3">
    <source>
        <dbReference type="EMBL" id="VAW37589.1"/>
    </source>
</evidence>
<dbReference type="NCBIfam" id="TIGR00654">
    <property type="entry name" value="PhzF_family"/>
    <property type="match status" value="1"/>
</dbReference>
<dbReference type="GO" id="GO:0016853">
    <property type="term" value="F:isomerase activity"/>
    <property type="evidence" value="ECO:0007669"/>
    <property type="project" value="UniProtKB-KW"/>
</dbReference>
<organism evidence="3">
    <name type="scientific">hydrothermal vent metagenome</name>
    <dbReference type="NCBI Taxonomy" id="652676"/>
    <lineage>
        <taxon>unclassified sequences</taxon>
        <taxon>metagenomes</taxon>
        <taxon>ecological metagenomes</taxon>
    </lineage>
</organism>
<gene>
    <name evidence="3" type="ORF">MNBD_DELTA02-692</name>
</gene>
<evidence type="ECO:0000256" key="2">
    <source>
        <dbReference type="ARBA" id="ARBA00023235"/>
    </source>
</evidence>
<dbReference type="SUPFAM" id="SSF54506">
    <property type="entry name" value="Diaminopimelate epimerase-like"/>
    <property type="match status" value="1"/>
</dbReference>
<keyword evidence="2" id="KW-0413">Isomerase</keyword>
<dbReference type="GO" id="GO:0005737">
    <property type="term" value="C:cytoplasm"/>
    <property type="evidence" value="ECO:0007669"/>
    <property type="project" value="TreeGrafter"/>
</dbReference>
<dbReference type="Pfam" id="PF02567">
    <property type="entry name" value="PhzC-PhzF"/>
    <property type="match status" value="1"/>
</dbReference>
<reference evidence="3" key="1">
    <citation type="submission" date="2018-06" db="EMBL/GenBank/DDBJ databases">
        <authorList>
            <person name="Zhirakovskaya E."/>
        </authorList>
    </citation>
    <scope>NUCLEOTIDE SEQUENCE</scope>
</reference>
<accession>A0A3B0VL82</accession>
<dbReference type="Gene3D" id="3.10.310.10">
    <property type="entry name" value="Diaminopimelate Epimerase, Chain A, domain 1"/>
    <property type="match status" value="1"/>
</dbReference>
<protein>
    <submittedName>
        <fullName evidence="3">Phenazine biosynthesis protein PhzF like</fullName>
    </submittedName>
</protein>
<feature type="non-terminal residue" evidence="3">
    <location>
        <position position="158"/>
    </location>
</feature>
<evidence type="ECO:0000256" key="1">
    <source>
        <dbReference type="ARBA" id="ARBA00008270"/>
    </source>
</evidence>
<dbReference type="EMBL" id="UOEZ01000056">
    <property type="protein sequence ID" value="VAW37589.1"/>
    <property type="molecule type" value="Genomic_DNA"/>
</dbReference>